<dbReference type="RefSeq" id="WP_014651676.1">
    <property type="nucleotide sequence ID" value="NC_017672.3"/>
</dbReference>
<evidence type="ECO:0000259" key="1">
    <source>
        <dbReference type="SMART" id="SM00871"/>
    </source>
</evidence>
<sequence>MGVYLTERPRLRLIGLRIETVLSETREQRMIPRLQEAFRERVSEVTGSVHLPVTYGVFIDPPDYNPDTDPFTWIAGVEAEPRAEAPEGMVEFELPAAAYAVLEYSGDIDRAGRTYDELYRWIQDSEFEQAGTYGFEMYPSDYSGEERRTADFLLHFPVRRKRPEQG</sequence>
<feature type="domain" description="AraC effector-binding" evidence="1">
    <location>
        <begin position="1"/>
        <end position="159"/>
    </location>
</feature>
<dbReference type="InterPro" id="IPR053182">
    <property type="entry name" value="YobU-like_regulator"/>
</dbReference>
<dbReference type="PATRIC" id="fig|997761.3.peg.4412"/>
<dbReference type="SMART" id="SM00871">
    <property type="entry name" value="AraC_E_bind"/>
    <property type="match status" value="1"/>
</dbReference>
<name>I0BM12_9BACL</name>
<dbReference type="Gene3D" id="3.20.80.10">
    <property type="entry name" value="Regulatory factor, effector binding domain"/>
    <property type="match status" value="1"/>
</dbReference>
<dbReference type="PANTHER" id="PTHR36444:SF2">
    <property type="entry name" value="TRANSCRIPTIONAL REGULATOR PROTEIN YOBU-RELATED"/>
    <property type="match status" value="1"/>
</dbReference>
<dbReference type="Proteomes" id="UP000007392">
    <property type="component" value="Chromosome"/>
</dbReference>
<dbReference type="InterPro" id="IPR029442">
    <property type="entry name" value="GyrI-like"/>
</dbReference>
<dbReference type="InterPro" id="IPR010499">
    <property type="entry name" value="AraC_E-bd"/>
</dbReference>
<gene>
    <name evidence="2" type="ORF">B2K_22385</name>
</gene>
<dbReference type="AlphaFoldDB" id="I0BM12"/>
<dbReference type="Pfam" id="PF06445">
    <property type="entry name" value="GyrI-like"/>
    <property type="match status" value="1"/>
</dbReference>
<dbReference type="KEGG" id="pmw:B2K_22385"/>
<evidence type="ECO:0000313" key="2">
    <source>
        <dbReference type="EMBL" id="AFH63409.1"/>
    </source>
</evidence>
<organism evidence="2 3">
    <name type="scientific">Paenibacillus mucilaginosus K02</name>
    <dbReference type="NCBI Taxonomy" id="997761"/>
    <lineage>
        <taxon>Bacteria</taxon>
        <taxon>Bacillati</taxon>
        <taxon>Bacillota</taxon>
        <taxon>Bacilli</taxon>
        <taxon>Bacillales</taxon>
        <taxon>Paenibacillaceae</taxon>
        <taxon>Paenibacillus</taxon>
    </lineage>
</organism>
<dbReference type="HOGENOM" id="CLU_1601066_0_0_9"/>
<dbReference type="EMBL" id="CP003422">
    <property type="protein sequence ID" value="AFH63409.1"/>
    <property type="molecule type" value="Genomic_DNA"/>
</dbReference>
<reference evidence="2 3" key="1">
    <citation type="submission" date="2013-06" db="EMBL/GenBank/DDBJ databases">
        <title>Complete genome sequence of Paenibacillus mucilaginosus K02.</title>
        <authorList>
            <person name="Xiao B."/>
            <person name="Sun L."/>
            <person name="Xiao L."/>
            <person name="Lian B."/>
        </authorList>
    </citation>
    <scope>NUCLEOTIDE SEQUENCE [LARGE SCALE GENOMIC DNA]</scope>
    <source>
        <strain evidence="2 3">K02</strain>
    </source>
</reference>
<dbReference type="PANTHER" id="PTHR36444">
    <property type="entry name" value="TRANSCRIPTIONAL REGULATOR PROTEIN YOBU-RELATED"/>
    <property type="match status" value="1"/>
</dbReference>
<dbReference type="InterPro" id="IPR011256">
    <property type="entry name" value="Reg_factor_effector_dom_sf"/>
</dbReference>
<proteinExistence type="predicted"/>
<protein>
    <recommendedName>
        <fullName evidence="1">AraC effector-binding domain-containing protein</fullName>
    </recommendedName>
</protein>
<accession>I0BM12</accession>
<evidence type="ECO:0000313" key="3">
    <source>
        <dbReference type="Proteomes" id="UP000007392"/>
    </source>
</evidence>
<dbReference type="OrthoDB" id="2593454at2"/>
<dbReference type="SUPFAM" id="SSF55136">
    <property type="entry name" value="Probable bacterial effector-binding domain"/>
    <property type="match status" value="1"/>
</dbReference>